<dbReference type="Proteomes" id="UP000248592">
    <property type="component" value="Chromosome"/>
</dbReference>
<dbReference type="InterPro" id="IPR040542">
    <property type="entry name" value="HMW1_D2"/>
</dbReference>
<dbReference type="RefSeq" id="WP_112294584.1">
    <property type="nucleotide sequence ID" value="NZ_CBCSBS010000001.1"/>
</dbReference>
<keyword evidence="3" id="KW-0808">Transferase</keyword>
<dbReference type="PANTHER" id="PTHR44835">
    <property type="entry name" value="UDP-N-ACETYLGLUCOSAMINE--PEPTIDE N-ACETYLGLUCOSAMINYLTRANSFERASE SPINDLY-RELATED"/>
    <property type="match status" value="1"/>
</dbReference>
<proteinExistence type="predicted"/>
<dbReference type="AlphaFoldDB" id="A0A2Z4JS32"/>
<gene>
    <name evidence="6" type="ORF">Pas1_04210</name>
</gene>
<keyword evidence="2" id="KW-0328">Glycosyltransferase</keyword>
<evidence type="ECO:0000256" key="3">
    <source>
        <dbReference type="ARBA" id="ARBA00022679"/>
    </source>
</evidence>
<dbReference type="Pfam" id="PF18071">
    <property type="entry name" value="HMW1C_N"/>
    <property type="match status" value="1"/>
</dbReference>
<name>A0A2Z4JS32_9BURK</name>
<evidence type="ECO:0000259" key="4">
    <source>
        <dbReference type="Pfam" id="PF18071"/>
    </source>
</evidence>
<feature type="domain" description="HMW1C N-terminal" evidence="4">
    <location>
        <begin position="3"/>
        <end position="143"/>
    </location>
</feature>
<dbReference type="EMBL" id="CP030085">
    <property type="protein sequence ID" value="AWW49654.1"/>
    <property type="molecule type" value="Genomic_DNA"/>
</dbReference>
<dbReference type="Gene3D" id="3.40.50.11380">
    <property type="match status" value="1"/>
</dbReference>
<dbReference type="InterPro" id="IPR041109">
    <property type="entry name" value="HMW1C_N"/>
</dbReference>
<evidence type="ECO:0000313" key="6">
    <source>
        <dbReference type="EMBL" id="AWW49654.1"/>
    </source>
</evidence>
<accession>A0A2Z4JS32</accession>
<feature type="domain" description="HMW1" evidence="5">
    <location>
        <begin position="149"/>
        <end position="234"/>
    </location>
</feature>
<protein>
    <submittedName>
        <fullName evidence="6">Peptide transporter</fullName>
    </submittedName>
</protein>
<evidence type="ECO:0000313" key="7">
    <source>
        <dbReference type="Proteomes" id="UP000248592"/>
    </source>
</evidence>
<dbReference type="PANTHER" id="PTHR44835:SF1">
    <property type="entry name" value="PROTEIN O-GLCNAC TRANSFERASE"/>
    <property type="match status" value="1"/>
</dbReference>
<evidence type="ECO:0000256" key="2">
    <source>
        <dbReference type="ARBA" id="ARBA00022676"/>
    </source>
</evidence>
<reference evidence="7" key="1">
    <citation type="submission" date="2018-06" db="EMBL/GenBank/DDBJ databases">
        <title>Description of a new Polynucleobacter species.</title>
        <authorList>
            <person name="Hahn M.W."/>
        </authorList>
    </citation>
    <scope>NUCLEOTIDE SEQUENCE [LARGE SCALE GENOMIC DNA]</scope>
    <source>
        <strain evidence="7">MG-25-Pas1-D2</strain>
    </source>
</reference>
<dbReference type="InterPro" id="IPR051939">
    <property type="entry name" value="Glycosyltr_41/O-GlcNAc_trsf"/>
</dbReference>
<dbReference type="Gene3D" id="3.40.50.2000">
    <property type="entry name" value="Glycogen Phosphorylase B"/>
    <property type="match status" value="1"/>
</dbReference>
<dbReference type="Pfam" id="PF18254">
    <property type="entry name" value="HMw1_D2"/>
    <property type="match status" value="1"/>
</dbReference>
<dbReference type="GO" id="GO:0016757">
    <property type="term" value="F:glycosyltransferase activity"/>
    <property type="evidence" value="ECO:0007669"/>
    <property type="project" value="UniProtKB-KW"/>
</dbReference>
<evidence type="ECO:0000259" key="5">
    <source>
        <dbReference type="Pfam" id="PF18254"/>
    </source>
</evidence>
<organism evidence="6 7">
    <name type="scientific">Polynucleobacter paneuropaeus</name>
    <dbReference type="NCBI Taxonomy" id="2527775"/>
    <lineage>
        <taxon>Bacteria</taxon>
        <taxon>Pseudomonadati</taxon>
        <taxon>Pseudomonadota</taxon>
        <taxon>Betaproteobacteria</taxon>
        <taxon>Burkholderiales</taxon>
        <taxon>Burkholderiaceae</taxon>
        <taxon>Polynucleobacter</taxon>
    </lineage>
</organism>
<sequence length="617" mass="70073">MGFNLEKFEAFAYSRNHEAGMRELLALLEGLDQNYGYVGSQFEAQPLQSVAQQEENRHLMTRIAAAISCFFADKELRISFEWQSRILNYHRWLSLIFSVSSFHNADHVMRSLNLQENQSDLSRLELAKEDLFKFALLYMPDSEVPLDLDALWEADKVLAASLCLVLISPRFLGSPLAHSKREQILPWLTKRLVEIEDLESLPMGVLHDLYMHCSYADNHKKHDIKRSINALICKKLNQHNLLDFDLSINNVQVHDLNNKPVMLVVLEWFGSAHSIYRTHSLTIESARQHFYVIGMAYEQCVDETTRQVFDEFVVIKANSMPEQLRQIQNLARDKGAKVCYMPSVGMFPLTMWLANLRIAPMQLMALGHPATTHAHAIDYVVVEEDYVGSEECFSERLLKLPKDGMPYRPSAAALPLNLDLDRVQKPTLVQIAVCSTTMKLNPGFLQACALISQRAKVPIHFQFLIGQAQGIIHPYVERVVKSYLGDGVTVHPHQAYAEYMKVINQCDLFINPFPFGNTNGIIDTVSAGLVGICKTGQEVHEHIDQGLFERLGFPNWMIAKSVDQYVEAAIRLVENHEERIVLSKLHAGPGATNIIFNGRAHIMGELIYEKLNEMSCP</sequence>
<evidence type="ECO:0000256" key="1">
    <source>
        <dbReference type="ARBA" id="ARBA00004922"/>
    </source>
</evidence>
<comment type="pathway">
    <text evidence="1">Protein modification; protein glycosylation.</text>
</comment>